<dbReference type="EMBL" id="PVZC01000001">
    <property type="protein sequence ID" value="PRY01428.1"/>
    <property type="molecule type" value="Genomic_DNA"/>
</dbReference>
<keyword evidence="3" id="KW-1185">Reference proteome</keyword>
<sequence length="38" mass="3735">MSAFLVPLMETLVDPVPSGRPAGPAAGVGSEHAAEVSS</sequence>
<proteinExistence type="predicted"/>
<evidence type="ECO:0000256" key="1">
    <source>
        <dbReference type="SAM" id="MobiDB-lite"/>
    </source>
</evidence>
<dbReference type="AlphaFoldDB" id="A0A2T0QC03"/>
<dbReference type="Proteomes" id="UP000237846">
    <property type="component" value="Unassembled WGS sequence"/>
</dbReference>
<accession>A0A2T0QC03</accession>
<reference evidence="2 3" key="1">
    <citation type="submission" date="2018-03" db="EMBL/GenBank/DDBJ databases">
        <title>Genomic Encyclopedia of Archaeal and Bacterial Type Strains, Phase II (KMG-II): from individual species to whole genera.</title>
        <authorList>
            <person name="Goeker M."/>
        </authorList>
    </citation>
    <scope>NUCLEOTIDE SEQUENCE [LARGE SCALE GENOMIC DNA]</scope>
    <source>
        <strain evidence="2 3">DSM 45601</strain>
    </source>
</reference>
<evidence type="ECO:0000313" key="3">
    <source>
        <dbReference type="Proteomes" id="UP000237846"/>
    </source>
</evidence>
<name>A0A2T0QC03_9ACTN</name>
<organism evidence="2 3">
    <name type="scientific">Allonocardiopsis opalescens</name>
    <dbReference type="NCBI Taxonomy" id="1144618"/>
    <lineage>
        <taxon>Bacteria</taxon>
        <taxon>Bacillati</taxon>
        <taxon>Actinomycetota</taxon>
        <taxon>Actinomycetes</taxon>
        <taxon>Streptosporangiales</taxon>
        <taxon>Allonocardiopsis</taxon>
    </lineage>
</organism>
<protein>
    <submittedName>
        <fullName evidence="2">Uncharacterized protein</fullName>
    </submittedName>
</protein>
<evidence type="ECO:0000313" key="2">
    <source>
        <dbReference type="EMBL" id="PRY01428.1"/>
    </source>
</evidence>
<comment type="caution">
    <text evidence="2">The sequence shown here is derived from an EMBL/GenBank/DDBJ whole genome shotgun (WGS) entry which is preliminary data.</text>
</comment>
<gene>
    <name evidence="2" type="ORF">CLV72_10110</name>
</gene>
<feature type="region of interest" description="Disordered" evidence="1">
    <location>
        <begin position="15"/>
        <end position="38"/>
    </location>
</feature>